<reference evidence="1 2" key="2">
    <citation type="submission" date="2021-03" db="EMBL/GenBank/DDBJ databases">
        <title>P. granadensis CT364 genome publication.</title>
        <authorList>
            <person name="Stach J."/>
            <person name="Montero-Calasanz Md.C."/>
        </authorList>
    </citation>
    <scope>NUCLEOTIDE SEQUENCE [LARGE SCALE GENOMIC DNA]</scope>
    <source>
        <strain evidence="1 2">CT364</strain>
    </source>
</reference>
<proteinExistence type="predicted"/>
<organism evidence="1 2">
    <name type="scientific">Pseudomonas granadensis</name>
    <dbReference type="NCBI Taxonomy" id="1421430"/>
    <lineage>
        <taxon>Bacteria</taxon>
        <taxon>Pseudomonadati</taxon>
        <taxon>Pseudomonadota</taxon>
        <taxon>Gammaproteobacteria</taxon>
        <taxon>Pseudomonadales</taxon>
        <taxon>Pseudomonadaceae</taxon>
        <taxon>Pseudomonas</taxon>
    </lineage>
</organism>
<dbReference type="RefSeq" id="WP_203420887.1">
    <property type="nucleotide sequence ID" value="NZ_CP069352.1"/>
</dbReference>
<reference evidence="1 2" key="1">
    <citation type="submission" date="2021-02" db="EMBL/GenBank/DDBJ databases">
        <authorList>
            <person name="Cea Torrescassana E."/>
        </authorList>
    </citation>
    <scope>NUCLEOTIDE SEQUENCE [LARGE SCALE GENOMIC DNA]</scope>
    <source>
        <strain evidence="1 2">CT364</strain>
    </source>
</reference>
<sequence length="133" mass="15665">MNYLEKEIDSTLAQQKIKNKKFSAHDLSALTSKLTSLFFSSKAKNMDPYFLKNTKKKHDPEYWKTVDTLENFEKPILIVQDDHIHAWRLETTEDIRTLLFESTGFPFWITPENLSTLIYLDEHDCVHFAQRGP</sequence>
<name>A0ABX7GJV1_9PSED</name>
<dbReference type="EMBL" id="CP069352">
    <property type="protein sequence ID" value="QRK85375.1"/>
    <property type="molecule type" value="Genomic_DNA"/>
</dbReference>
<gene>
    <name evidence="1" type="ORF">JN757_06255</name>
</gene>
<protein>
    <submittedName>
        <fullName evidence="1">Uncharacterized protein</fullName>
    </submittedName>
</protein>
<dbReference type="Proteomes" id="UP000663686">
    <property type="component" value="Chromosome"/>
</dbReference>
<evidence type="ECO:0000313" key="1">
    <source>
        <dbReference type="EMBL" id="QRK85375.1"/>
    </source>
</evidence>
<accession>A0ABX7GJV1</accession>
<keyword evidence="2" id="KW-1185">Reference proteome</keyword>
<evidence type="ECO:0000313" key="2">
    <source>
        <dbReference type="Proteomes" id="UP000663686"/>
    </source>
</evidence>